<feature type="active site" evidence="5 6">
    <location>
        <position position="95"/>
    </location>
</feature>
<dbReference type="Pfam" id="PF18195">
    <property type="entry name" value="GatD_N"/>
    <property type="match status" value="1"/>
</dbReference>
<feature type="domain" description="Asparaginase/glutaminase C-terminal" evidence="10">
    <location>
        <begin position="302"/>
        <end position="420"/>
    </location>
</feature>
<evidence type="ECO:0000259" key="9">
    <source>
        <dbReference type="Pfam" id="PF00710"/>
    </source>
</evidence>
<keyword evidence="4 5" id="KW-0648">Protein biosynthesis</keyword>
<dbReference type="Pfam" id="PF17763">
    <property type="entry name" value="Asparaginase_C"/>
    <property type="match status" value="1"/>
</dbReference>
<dbReference type="HAMAP" id="MF_00586">
    <property type="entry name" value="GatD"/>
    <property type="match status" value="1"/>
</dbReference>
<dbReference type="SUPFAM" id="SSF53774">
    <property type="entry name" value="Glutaminase/Asparaginase"/>
    <property type="match status" value="1"/>
</dbReference>
<dbReference type="PROSITE" id="PS00917">
    <property type="entry name" value="ASN_GLN_ASE_2"/>
    <property type="match status" value="1"/>
</dbReference>
<comment type="function">
    <text evidence="5 8">Allows the formation of correctly charged Gln-tRNA(Gln) through the transamidation of misacylated Glu-tRNA(Gln) in organisms which lack glutaminyl-tRNA synthetase. The reaction takes place in the presence of glutamine and ATP through an activated gamma-phospho-Glu-tRNA(Gln). The GatDE system is specific for glutamate and does not act on aspartate.</text>
</comment>
<evidence type="ECO:0000256" key="2">
    <source>
        <dbReference type="ARBA" id="ARBA00022741"/>
    </source>
</evidence>
<proteinExistence type="inferred from homology"/>
<dbReference type="AlphaFoldDB" id="A0A7J4IRZ5"/>
<keyword evidence="2 5" id="KW-0547">Nucleotide-binding</keyword>
<evidence type="ECO:0000256" key="1">
    <source>
        <dbReference type="ARBA" id="ARBA00022598"/>
    </source>
</evidence>
<dbReference type="InterPro" id="IPR037222">
    <property type="entry name" value="GatD_N_sf"/>
</dbReference>
<comment type="similarity">
    <text evidence="5 8">Belongs to the asparaginase 1 family. GatD subfamily.</text>
</comment>
<dbReference type="GO" id="GO:0006450">
    <property type="term" value="P:regulation of translational fidelity"/>
    <property type="evidence" value="ECO:0007669"/>
    <property type="project" value="InterPro"/>
</dbReference>
<dbReference type="PROSITE" id="PS51732">
    <property type="entry name" value="ASN_GLN_ASE_3"/>
    <property type="match status" value="1"/>
</dbReference>
<comment type="catalytic activity">
    <reaction evidence="5 8">
        <text>L-glutamyl-tRNA(Gln) + L-glutamine + ATP + H2O = L-glutaminyl-tRNA(Gln) + L-glutamate + ADP + phosphate + H(+)</text>
        <dbReference type="Rhea" id="RHEA:17521"/>
        <dbReference type="Rhea" id="RHEA-COMP:9681"/>
        <dbReference type="Rhea" id="RHEA-COMP:9684"/>
        <dbReference type="ChEBI" id="CHEBI:15377"/>
        <dbReference type="ChEBI" id="CHEBI:15378"/>
        <dbReference type="ChEBI" id="CHEBI:29985"/>
        <dbReference type="ChEBI" id="CHEBI:30616"/>
        <dbReference type="ChEBI" id="CHEBI:43474"/>
        <dbReference type="ChEBI" id="CHEBI:58359"/>
        <dbReference type="ChEBI" id="CHEBI:78520"/>
        <dbReference type="ChEBI" id="CHEBI:78521"/>
        <dbReference type="ChEBI" id="CHEBI:456216"/>
    </reaction>
</comment>
<evidence type="ECO:0000259" key="11">
    <source>
        <dbReference type="Pfam" id="PF18195"/>
    </source>
</evidence>
<name>A0A7J4IRZ5_9ARCH</name>
<evidence type="ECO:0000256" key="8">
    <source>
        <dbReference type="RuleBase" id="RU004457"/>
    </source>
</evidence>
<dbReference type="PROSITE" id="PS00144">
    <property type="entry name" value="ASN_GLN_ASE_1"/>
    <property type="match status" value="1"/>
</dbReference>
<dbReference type="InterPro" id="IPR027473">
    <property type="entry name" value="L-asparaginase_C"/>
</dbReference>
<dbReference type="Proteomes" id="UP000577419">
    <property type="component" value="Unassembled WGS sequence"/>
</dbReference>
<dbReference type="SMART" id="SM00870">
    <property type="entry name" value="Asparaginase"/>
    <property type="match status" value="1"/>
</dbReference>
<evidence type="ECO:0000259" key="10">
    <source>
        <dbReference type="Pfam" id="PF17763"/>
    </source>
</evidence>
<dbReference type="PIRSF" id="PIRSF500175">
    <property type="entry name" value="Glu_ADT_D"/>
    <property type="match status" value="1"/>
</dbReference>
<dbReference type="NCBIfam" id="TIGR00519">
    <property type="entry name" value="asnASE_I"/>
    <property type="match status" value="1"/>
</dbReference>
<dbReference type="InterPro" id="IPR027474">
    <property type="entry name" value="L-asparaginase_N"/>
</dbReference>
<gene>
    <name evidence="5 12" type="primary">gatD</name>
    <name evidence="12" type="ORF">HA237_02820</name>
</gene>
<dbReference type="GO" id="GO:0006412">
    <property type="term" value="P:translation"/>
    <property type="evidence" value="ECO:0007669"/>
    <property type="project" value="UniProtKB-UniRule"/>
</dbReference>
<dbReference type="EMBL" id="DUFG01000015">
    <property type="protein sequence ID" value="HIH08278.1"/>
    <property type="molecule type" value="Genomic_DNA"/>
</dbReference>
<dbReference type="InterPro" id="IPR011878">
    <property type="entry name" value="GatD"/>
</dbReference>
<protein>
    <recommendedName>
        <fullName evidence="5 8">Glutamyl-tRNA(Gln) amidotransferase subunit D</fullName>
        <shortName evidence="5">Glu-ADT subunit D</shortName>
        <ecNumber evidence="5 8">6.3.5.-</ecNumber>
    </recommendedName>
</protein>
<evidence type="ECO:0000256" key="7">
    <source>
        <dbReference type="PROSITE-ProRule" id="PRU10100"/>
    </source>
</evidence>
<dbReference type="PANTHER" id="PTHR11707">
    <property type="entry name" value="L-ASPARAGINASE"/>
    <property type="match status" value="1"/>
</dbReference>
<dbReference type="Pfam" id="PF00710">
    <property type="entry name" value="Asparaginase"/>
    <property type="match status" value="1"/>
</dbReference>
<dbReference type="GO" id="GO:0005524">
    <property type="term" value="F:ATP binding"/>
    <property type="evidence" value="ECO:0007669"/>
    <property type="project" value="UniProtKB-KW"/>
</dbReference>
<keyword evidence="3 5" id="KW-0067">ATP-binding</keyword>
<evidence type="ECO:0000256" key="3">
    <source>
        <dbReference type="ARBA" id="ARBA00022840"/>
    </source>
</evidence>
<reference evidence="13" key="1">
    <citation type="journal article" date="2020" name="bioRxiv">
        <title>A rank-normalized archaeal taxonomy based on genome phylogeny resolves widespread incomplete and uneven classifications.</title>
        <authorList>
            <person name="Rinke C."/>
            <person name="Chuvochina M."/>
            <person name="Mussig A.J."/>
            <person name="Chaumeil P.-A."/>
            <person name="Waite D.W."/>
            <person name="Whitman W.B."/>
            <person name="Parks D.H."/>
            <person name="Hugenholtz P."/>
        </authorList>
    </citation>
    <scope>NUCLEOTIDE SEQUENCE [LARGE SCALE GENOMIC DNA]</scope>
</reference>
<sequence>MDAASLLKKNKIAEGQLIKVTEGTKVFEGNVLPAGKNSSILRLKLKSGYNIGVKVSAKTKIEKMEGLKKVGKAETREIKKNPQLPTIAIIHTGGTIASRVDYRSGAVYAHFDEKDVLSMYPEITEKCNISSKFLSNMWSDDMRFKHYSVIANSVAEMAGKGAKGVIIGHGTDTMHFTAAALSFILENVSVPVLLVGAQRSSDRGSSDAAMNLDCAAEFILKSDFAGVAICMHNSSSDDKCAILPACKTRKMHSSRRDAFKAVNDTPIALVDYKTKQIEFLKKDYNRKNPNKKFRVLDKMEDKVGLLKITTNMFPEQFEFYSKNKFKGIVIEGTGLGHAPGFVSDKNNEVHKKLWKALAELAKNSVVVMTTQTLYGRVHMHVYDKGVELQKLGIIPGKDMLPETAFIKLAWLLGNYKPEEARELVGKNLRGEISERTQYEEGFI</sequence>
<dbReference type="PANTHER" id="PTHR11707:SF28">
    <property type="entry name" value="60 KDA LYSOPHOSPHOLIPASE"/>
    <property type="match status" value="1"/>
</dbReference>
<comment type="caution">
    <text evidence="12">The sequence shown here is derived from an EMBL/GenBank/DDBJ whole genome shotgun (WGS) entry which is preliminary data.</text>
</comment>
<dbReference type="NCBIfam" id="NF003217">
    <property type="entry name" value="PRK04183.1"/>
    <property type="match status" value="1"/>
</dbReference>
<evidence type="ECO:0000313" key="12">
    <source>
        <dbReference type="EMBL" id="HIH08278.1"/>
    </source>
</evidence>
<feature type="active site" evidence="5 7">
    <location>
        <position position="171"/>
    </location>
</feature>
<evidence type="ECO:0000256" key="4">
    <source>
        <dbReference type="ARBA" id="ARBA00022917"/>
    </source>
</evidence>
<dbReference type="InterPro" id="IPR037152">
    <property type="entry name" value="L-asparaginase_N_sf"/>
</dbReference>
<dbReference type="InterPro" id="IPR036152">
    <property type="entry name" value="Asp/glu_Ase-like_sf"/>
</dbReference>
<organism evidence="12 13">
    <name type="scientific">Candidatus Iainarchaeum sp</name>
    <dbReference type="NCBI Taxonomy" id="3101447"/>
    <lineage>
        <taxon>Archaea</taxon>
        <taxon>Candidatus Iainarchaeota</taxon>
        <taxon>Candidatus Iainarchaeia</taxon>
        <taxon>Candidatus Iainarchaeales</taxon>
        <taxon>Candidatus Iainarchaeaceae</taxon>
        <taxon>Candidatus Iainarchaeum</taxon>
    </lineage>
</organism>
<dbReference type="PIRSF" id="PIRSF001220">
    <property type="entry name" value="L-ASNase_gatD"/>
    <property type="match status" value="1"/>
</dbReference>
<dbReference type="Gene3D" id="3.40.50.40">
    <property type="match status" value="1"/>
</dbReference>
<evidence type="ECO:0000256" key="5">
    <source>
        <dbReference type="HAMAP-Rule" id="MF_00586"/>
    </source>
</evidence>
<keyword evidence="1 5" id="KW-0436">Ligase</keyword>
<dbReference type="InterPro" id="IPR040918">
    <property type="entry name" value="GatD_N"/>
</dbReference>
<feature type="active site" evidence="5">
    <location>
        <position position="172"/>
    </location>
</feature>
<dbReference type="GO" id="GO:0004067">
    <property type="term" value="F:asparaginase activity"/>
    <property type="evidence" value="ECO:0007669"/>
    <property type="project" value="UniProtKB-UniRule"/>
</dbReference>
<dbReference type="GO" id="GO:0050567">
    <property type="term" value="F:glutaminyl-tRNA synthase (glutamine-hydrolyzing) activity"/>
    <property type="evidence" value="ECO:0007669"/>
    <property type="project" value="UniProtKB-UniRule"/>
</dbReference>
<feature type="domain" description="GatD N-terminal" evidence="11">
    <location>
        <begin position="12"/>
        <end position="63"/>
    </location>
</feature>
<accession>A0A7J4IRZ5</accession>
<dbReference type="InterPro" id="IPR040919">
    <property type="entry name" value="Asparaginase_C"/>
</dbReference>
<comment type="subunit">
    <text evidence="5 8">Heterodimer of GatD and GatE.</text>
</comment>
<dbReference type="Gene3D" id="3.40.50.1170">
    <property type="entry name" value="L-asparaginase, N-terminal domain"/>
    <property type="match status" value="1"/>
</dbReference>
<dbReference type="PRINTS" id="PR00139">
    <property type="entry name" value="ASNGLNASE"/>
</dbReference>
<keyword evidence="12" id="KW-0808">Transferase</keyword>
<dbReference type="GO" id="GO:0016740">
    <property type="term" value="F:transferase activity"/>
    <property type="evidence" value="ECO:0007669"/>
    <property type="project" value="UniProtKB-KW"/>
</dbReference>
<evidence type="ECO:0000256" key="6">
    <source>
        <dbReference type="PROSITE-ProRule" id="PRU10099"/>
    </source>
</evidence>
<dbReference type="InterPro" id="IPR006033">
    <property type="entry name" value="AsnA_fam"/>
</dbReference>
<dbReference type="InterPro" id="IPR006034">
    <property type="entry name" value="Asparaginase/glutaminase-like"/>
</dbReference>
<dbReference type="InterPro" id="IPR020827">
    <property type="entry name" value="Asparaginase/glutaminase_AS1"/>
</dbReference>
<dbReference type="InterPro" id="IPR027475">
    <property type="entry name" value="Asparaginase/glutaminase_AS2"/>
</dbReference>
<dbReference type="SUPFAM" id="SSF141300">
    <property type="entry name" value="GatD N-terminal domain-like"/>
    <property type="match status" value="1"/>
</dbReference>
<dbReference type="NCBIfam" id="TIGR02153">
    <property type="entry name" value="gatD_arch"/>
    <property type="match status" value="1"/>
</dbReference>
<feature type="active site" evidence="5">
    <location>
        <position position="250"/>
    </location>
</feature>
<dbReference type="GO" id="GO:0006520">
    <property type="term" value="P:amino acid metabolic process"/>
    <property type="evidence" value="ECO:0007669"/>
    <property type="project" value="InterPro"/>
</dbReference>
<dbReference type="EC" id="6.3.5.-" evidence="5 8"/>
<feature type="domain" description="L-asparaginase N-terminal" evidence="9">
    <location>
        <begin position="87"/>
        <end position="282"/>
    </location>
</feature>
<evidence type="ECO:0000313" key="13">
    <source>
        <dbReference type="Proteomes" id="UP000577419"/>
    </source>
</evidence>
<dbReference type="Gene3D" id="2.30.30.520">
    <property type="match status" value="1"/>
</dbReference>